<reference evidence="1" key="2">
    <citation type="submission" date="2025-08" db="UniProtKB">
        <authorList>
            <consortium name="Ensembl"/>
        </authorList>
    </citation>
    <scope>IDENTIFICATION</scope>
</reference>
<organism evidence="1 2">
    <name type="scientific">Sus scrofa</name>
    <name type="common">Pig</name>
    <dbReference type="NCBI Taxonomy" id="9823"/>
    <lineage>
        <taxon>Eukaryota</taxon>
        <taxon>Metazoa</taxon>
        <taxon>Chordata</taxon>
        <taxon>Craniata</taxon>
        <taxon>Vertebrata</taxon>
        <taxon>Euteleostomi</taxon>
        <taxon>Mammalia</taxon>
        <taxon>Eutheria</taxon>
        <taxon>Laurasiatheria</taxon>
        <taxon>Artiodactyla</taxon>
        <taxon>Suina</taxon>
        <taxon>Suidae</taxon>
        <taxon>Sus</taxon>
    </lineage>
</organism>
<protein>
    <recommendedName>
        <fullName evidence="3">Reverse transcriptase domain-containing protein</fullName>
    </recommendedName>
</protein>
<accession>A0A4X1VPS8</accession>
<evidence type="ECO:0000313" key="2">
    <source>
        <dbReference type="Proteomes" id="UP000314985"/>
    </source>
</evidence>
<reference evidence="1 2" key="1">
    <citation type="submission" date="2017-08" db="EMBL/GenBank/DDBJ databases">
        <title>USMARCv1.0.</title>
        <authorList>
            <person name="Hannum G.I."/>
            <person name="Koren S."/>
            <person name="Schroeder S.G."/>
            <person name="Chin S.C."/>
            <person name="Nonneman D.J."/>
            <person name="Becker S.A."/>
            <person name="Rosen B.D."/>
            <person name="Bickhart D.M."/>
            <person name="Putnam N.H."/>
            <person name="Green R.E."/>
            <person name="Tuggle C.K."/>
            <person name="Liu H."/>
            <person name="Rohrer G.A."/>
            <person name="Warr A."/>
            <person name="Hall R."/>
            <person name="Kim K."/>
            <person name="Hume D.A."/>
            <person name="Talbot R."/>
            <person name="Chow W."/>
            <person name="Howe K."/>
            <person name="Schwartz A.S."/>
            <person name="Watson M."/>
            <person name="Archibald A.L."/>
            <person name="Phillippy A.M."/>
            <person name="Smith T.P.L."/>
        </authorList>
    </citation>
    <scope>NUCLEOTIDE SEQUENCE [LARGE SCALE GENOMIC DNA]</scope>
</reference>
<dbReference type="PANTHER" id="PTHR19446">
    <property type="entry name" value="REVERSE TRANSCRIPTASES"/>
    <property type="match status" value="1"/>
</dbReference>
<evidence type="ECO:0008006" key="3">
    <source>
        <dbReference type="Google" id="ProtNLM"/>
    </source>
</evidence>
<name>A0A4X1VPS8_PIG</name>
<proteinExistence type="predicted"/>
<evidence type="ECO:0000313" key="1">
    <source>
        <dbReference type="Ensembl" id="ENSSSCP00070044058.1"/>
    </source>
</evidence>
<dbReference type="Ensembl" id="ENSSSCT00070052069.1">
    <property type="protein sequence ID" value="ENSSSCP00070044058.1"/>
    <property type="gene ID" value="ENSSSCG00070026016.1"/>
</dbReference>
<dbReference type="Proteomes" id="UP000314985">
    <property type="component" value="Chromosome 18"/>
</dbReference>
<sequence>MITLIDAKKASDKTLYPFMIKKKKKLKQLVRERNYLKIIKIIYEKPIANITLNGERLKAPPLRAGTWQVCLLSPLLLNIVLEVLAREINKKK</sequence>
<dbReference type="AlphaFoldDB" id="A0A4X1VPS8"/>